<keyword evidence="5" id="KW-1185">Reference proteome</keyword>
<dbReference type="Pfam" id="PF24883">
    <property type="entry name" value="NPHP3_N"/>
    <property type="match status" value="1"/>
</dbReference>
<dbReference type="SUPFAM" id="SSF53474">
    <property type="entry name" value="alpha/beta-Hydrolases"/>
    <property type="match status" value="1"/>
</dbReference>
<sequence length="949" mass="107962">MAFSEPPTYRLRRIPAHIRDRLDLGSFLCQIIPGLSPQQLRIASLAPTPDDHSKEPTQTATLQISEPIPPSIAFDSNDACTIEIPGERLPLVLDTHFWGVTPLNAVDSGKHAFDLIALSGLASHPFGSWKKQITDTASQQAKTFMWLRDQLPHDFPDTRVMIYGYDTKLLKSESFQTIHDLAISFIRQLENIGKTQTSTKPLVIFAHSLGGLLVKRALCLLAEGGESESFMLKQIRVVFLFGVPSAGMEMAYLIPMVDGQPNQQLVQCLAKDDPDRFLQRLSDAFYGISRLRQIRLISAYETQRTRTAKEVSPGDWQRTGEFVILVPPESAIQKGSHSLKDVLHINRDHSTMVKFTEEDVHYASIKAFLSDIRATEHIAPESQSRPEMTTNGISGKETHIQSDKTDTATVIEDGLKSLIFADMRYREDHITIAQAGSYAWLSDPDVGLRSWLRSDDRLYWIQGKPGSGKSTVMKYLSQNLKTIIGNDHSNQCEYLWFFFNARGSYLQKSFEGLLRSVLYQLGQGNPSIAQIIVDRCKTKESGMRNIWTDTELRSIFELVRGQITIERPVVLFLDALDEFNGYPETIADFLSSLNSSTGQQKTLNIKICFSSRPWDVFVERFDKCCGIRLQDWTRPDIGRYADVRLQKILDPAHLDSISESTEPHRERMVNYIHENAQGVFLWVALVLDELTKLSDMSPQDLYAEMTKFPADLEDYYRFTLGRIPPKDRYDAFVLLELVLRCEEGQVEVRDLYFAFRCEKGVSFEICQQLLLIAYSEAQEVSHMVTKLKDLCGGLLEVVQLEHNGRSYVQFMHETAKTFVHRPGLRQCLARNSGQALAWANGHHFWTKYWFASARSFSHSWYIGELLCAHACLAEHTAGNHFGTFLDTVPESFFDCQRSDCLQRRNIWIGSRLSFAVCQDLDTCQESSHVTRIAHLYQLRHATLLHSPPY</sequence>
<evidence type="ECO:0000256" key="2">
    <source>
        <dbReference type="SAM" id="MobiDB-lite"/>
    </source>
</evidence>
<dbReference type="PANTHER" id="PTHR10039">
    <property type="entry name" value="AMELOGENIN"/>
    <property type="match status" value="1"/>
</dbReference>
<dbReference type="InterPro" id="IPR027417">
    <property type="entry name" value="P-loop_NTPase"/>
</dbReference>
<evidence type="ECO:0000256" key="1">
    <source>
        <dbReference type="ARBA" id="ARBA00022737"/>
    </source>
</evidence>
<organism evidence="4 5">
    <name type="scientific">Vermiconidia calcicola</name>
    <dbReference type="NCBI Taxonomy" id="1690605"/>
    <lineage>
        <taxon>Eukaryota</taxon>
        <taxon>Fungi</taxon>
        <taxon>Dikarya</taxon>
        <taxon>Ascomycota</taxon>
        <taxon>Pezizomycotina</taxon>
        <taxon>Dothideomycetes</taxon>
        <taxon>Dothideomycetidae</taxon>
        <taxon>Mycosphaerellales</taxon>
        <taxon>Extremaceae</taxon>
        <taxon>Vermiconidia</taxon>
    </lineage>
</organism>
<name>A0AAV9Q9V1_9PEZI</name>
<feature type="domain" description="Nephrocystin 3-like N-terminal" evidence="3">
    <location>
        <begin position="447"/>
        <end position="612"/>
    </location>
</feature>
<gene>
    <name evidence="4" type="ORF">LTR25_005745</name>
</gene>
<accession>A0AAV9Q9V1</accession>
<dbReference type="InterPro" id="IPR029058">
    <property type="entry name" value="AB_hydrolase_fold"/>
</dbReference>
<protein>
    <recommendedName>
        <fullName evidence="3">Nephrocystin 3-like N-terminal domain-containing protein</fullName>
    </recommendedName>
</protein>
<dbReference type="Proteomes" id="UP001345827">
    <property type="component" value="Unassembled WGS sequence"/>
</dbReference>
<feature type="compositionally biased region" description="Polar residues" evidence="2">
    <location>
        <begin position="382"/>
        <end position="393"/>
    </location>
</feature>
<reference evidence="4 5" key="1">
    <citation type="submission" date="2023-06" db="EMBL/GenBank/DDBJ databases">
        <title>Black Yeasts Isolated from many extreme environments.</title>
        <authorList>
            <person name="Coleine C."/>
            <person name="Stajich J.E."/>
            <person name="Selbmann L."/>
        </authorList>
    </citation>
    <scope>NUCLEOTIDE SEQUENCE [LARGE SCALE GENOMIC DNA]</scope>
    <source>
        <strain evidence="4 5">CCFEE 5887</strain>
    </source>
</reference>
<evidence type="ECO:0000259" key="3">
    <source>
        <dbReference type="Pfam" id="PF24883"/>
    </source>
</evidence>
<keyword evidence="1" id="KW-0677">Repeat</keyword>
<evidence type="ECO:0000313" key="4">
    <source>
        <dbReference type="EMBL" id="KAK5535843.1"/>
    </source>
</evidence>
<dbReference type="Gene3D" id="3.40.50.300">
    <property type="entry name" value="P-loop containing nucleotide triphosphate hydrolases"/>
    <property type="match status" value="1"/>
</dbReference>
<dbReference type="SUPFAM" id="SSF52540">
    <property type="entry name" value="P-loop containing nucleoside triphosphate hydrolases"/>
    <property type="match status" value="1"/>
</dbReference>
<dbReference type="InterPro" id="IPR056884">
    <property type="entry name" value="NPHP3-like_N"/>
</dbReference>
<comment type="caution">
    <text evidence="4">The sequence shown here is derived from an EMBL/GenBank/DDBJ whole genome shotgun (WGS) entry which is preliminary data.</text>
</comment>
<dbReference type="PANTHER" id="PTHR10039:SF5">
    <property type="entry name" value="NACHT DOMAIN-CONTAINING PROTEIN"/>
    <property type="match status" value="1"/>
</dbReference>
<dbReference type="AlphaFoldDB" id="A0AAV9Q9V1"/>
<dbReference type="Gene3D" id="3.40.50.1820">
    <property type="entry name" value="alpha/beta hydrolase"/>
    <property type="match status" value="1"/>
</dbReference>
<feature type="region of interest" description="Disordered" evidence="2">
    <location>
        <begin position="382"/>
        <end position="403"/>
    </location>
</feature>
<proteinExistence type="predicted"/>
<dbReference type="EMBL" id="JAXLQG010000009">
    <property type="protein sequence ID" value="KAK5535843.1"/>
    <property type="molecule type" value="Genomic_DNA"/>
</dbReference>
<evidence type="ECO:0000313" key="5">
    <source>
        <dbReference type="Proteomes" id="UP001345827"/>
    </source>
</evidence>